<dbReference type="InterPro" id="IPR029058">
    <property type="entry name" value="AB_hydrolase_fold"/>
</dbReference>
<gene>
    <name evidence="3" type="ORF">SAMN04244571_00864</name>
    <name evidence="4" type="ORF">SAMN04244574_01017</name>
</gene>
<evidence type="ECO:0000313" key="4">
    <source>
        <dbReference type="EMBL" id="SFK55282.1"/>
    </source>
</evidence>
<dbReference type="InterPro" id="IPR000073">
    <property type="entry name" value="AB_hydrolase_1"/>
</dbReference>
<sequence>MNSTDVVKLVETLWLSTNAKQRREVFGLIRATTIPEEHRELFDALVDNKRSGIRDSSESRVLILIHGIRTDGAWQREVQREFHGIPNLQVHDLGYDVVTGLQLASPFRSGPVNKIVRDIRRLKEEEPLARISVIAHSFGTYIVSRVLEDHPDISFDKIVLCGCLIKRQYPWDRNARAMRKSAILNDVGVRDIWPLIASCTSWGYGSTGRVGFKNAMVTDRYFDYSHSEFFEHGGQHIKKYWRPFFESDEIVPSGWERLPNRAKTGFLTLFAAHQKTGIAATICLAIAAVLIWWLI</sequence>
<dbReference type="EMBL" id="FOSX01000010">
    <property type="protein sequence ID" value="SFK55282.1"/>
    <property type="molecule type" value="Genomic_DNA"/>
</dbReference>
<keyword evidence="4" id="KW-0378">Hydrolase</keyword>
<dbReference type="Pfam" id="PF00561">
    <property type="entry name" value="Abhydrolase_1"/>
    <property type="match status" value="1"/>
</dbReference>
<dbReference type="Proteomes" id="UP000199579">
    <property type="component" value="Unassembled WGS sequence"/>
</dbReference>
<dbReference type="EMBL" id="FOKJ01000009">
    <property type="protein sequence ID" value="SFA94167.1"/>
    <property type="molecule type" value="Genomic_DNA"/>
</dbReference>
<evidence type="ECO:0000256" key="1">
    <source>
        <dbReference type="SAM" id="Phobius"/>
    </source>
</evidence>
<evidence type="ECO:0000313" key="6">
    <source>
        <dbReference type="Proteomes" id="UP000199579"/>
    </source>
</evidence>
<reference evidence="3 5" key="1">
    <citation type="submission" date="2016-10" db="EMBL/GenBank/DDBJ databases">
        <authorList>
            <person name="Varghese N."/>
            <person name="Submissions S."/>
        </authorList>
    </citation>
    <scope>NUCLEOTIDE SEQUENCE [LARGE SCALE GENOMIC DNA]</scope>
    <source>
        <strain evidence="3 5">DSM 282</strain>
    </source>
</reference>
<name>A0A1I4AFQ6_9GAMM</name>
<keyword evidence="1" id="KW-0472">Membrane</keyword>
<dbReference type="Proteomes" id="UP000198861">
    <property type="component" value="Unassembled WGS sequence"/>
</dbReference>
<dbReference type="GO" id="GO:0016787">
    <property type="term" value="F:hydrolase activity"/>
    <property type="evidence" value="ECO:0007669"/>
    <property type="project" value="UniProtKB-KW"/>
</dbReference>
<organism evidence="4 6">
    <name type="scientific">Azotobacter beijerinckii</name>
    <dbReference type="NCBI Taxonomy" id="170623"/>
    <lineage>
        <taxon>Bacteria</taxon>
        <taxon>Pseudomonadati</taxon>
        <taxon>Pseudomonadota</taxon>
        <taxon>Gammaproteobacteria</taxon>
        <taxon>Pseudomonadales</taxon>
        <taxon>Pseudomonadaceae</taxon>
        <taxon>Azotobacter</taxon>
    </lineage>
</organism>
<dbReference type="Gene3D" id="3.40.50.1820">
    <property type="entry name" value="alpha/beta hydrolase"/>
    <property type="match status" value="1"/>
</dbReference>
<proteinExistence type="predicted"/>
<feature type="transmembrane region" description="Helical" evidence="1">
    <location>
        <begin position="276"/>
        <end position="294"/>
    </location>
</feature>
<keyword evidence="1" id="KW-0812">Transmembrane</keyword>
<protein>
    <submittedName>
        <fullName evidence="4">Alpha/beta hydrolase fold</fullName>
    </submittedName>
</protein>
<feature type="domain" description="AB hydrolase-1" evidence="2">
    <location>
        <begin position="61"/>
        <end position="180"/>
    </location>
</feature>
<dbReference type="SUPFAM" id="SSF53474">
    <property type="entry name" value="alpha/beta-Hydrolases"/>
    <property type="match status" value="1"/>
</dbReference>
<evidence type="ECO:0000313" key="5">
    <source>
        <dbReference type="Proteomes" id="UP000198861"/>
    </source>
</evidence>
<keyword evidence="1" id="KW-1133">Transmembrane helix</keyword>
<evidence type="ECO:0000313" key="3">
    <source>
        <dbReference type="EMBL" id="SFA94167.1"/>
    </source>
</evidence>
<keyword evidence="5" id="KW-1185">Reference proteome</keyword>
<evidence type="ECO:0000259" key="2">
    <source>
        <dbReference type="Pfam" id="PF00561"/>
    </source>
</evidence>
<dbReference type="AlphaFoldDB" id="A0A1I4AFQ6"/>
<dbReference type="RefSeq" id="WP_139231747.1">
    <property type="nucleotide sequence ID" value="NZ_FOKJ01000009.1"/>
</dbReference>
<reference evidence="4 6" key="2">
    <citation type="submission" date="2016-10" db="EMBL/GenBank/DDBJ databases">
        <authorList>
            <person name="de Groot N.N."/>
        </authorList>
    </citation>
    <scope>NUCLEOTIDE SEQUENCE [LARGE SCALE GENOMIC DNA]</scope>
    <source>
        <strain evidence="4 6">DSM 381</strain>
    </source>
</reference>
<accession>A0A1I4AFQ6</accession>